<keyword evidence="1" id="KW-0547">Nucleotide-binding</keyword>
<dbReference type="Proteomes" id="UP000050996">
    <property type="component" value="Unassembled WGS sequence"/>
</dbReference>
<dbReference type="InterPro" id="IPR029000">
    <property type="entry name" value="Cyclophilin-like_dom_sf"/>
</dbReference>
<evidence type="ECO:0000256" key="1">
    <source>
        <dbReference type="ARBA" id="ARBA00022741"/>
    </source>
</evidence>
<gene>
    <name evidence="5" type="ORF">AN957_24510</name>
</gene>
<dbReference type="PATRIC" id="fig|1637975.4.peg.4940"/>
<keyword evidence="3" id="KW-0067">ATP-binding</keyword>
<dbReference type="SMART" id="SM00797">
    <property type="entry name" value="AHS2"/>
    <property type="match status" value="1"/>
</dbReference>
<dbReference type="AlphaFoldDB" id="A0A0Q3VIB4"/>
<protein>
    <recommendedName>
        <fullName evidence="4">Carboxyltransferase domain-containing protein</fullName>
    </recommendedName>
</protein>
<reference evidence="5 6" key="1">
    <citation type="submission" date="2015-09" db="EMBL/GenBank/DDBJ databases">
        <title>Genome sequencing project for genomic taxonomy and phylogenomics of Bacillus-like bacteria.</title>
        <authorList>
            <person name="Liu B."/>
            <person name="Wang J."/>
            <person name="Zhu Y."/>
            <person name="Liu G."/>
            <person name="Chen Q."/>
            <person name="Chen Z."/>
            <person name="Lan J."/>
            <person name="Che J."/>
            <person name="Ge C."/>
            <person name="Shi H."/>
            <person name="Pan Z."/>
            <person name="Liu X."/>
        </authorList>
    </citation>
    <scope>NUCLEOTIDE SEQUENCE [LARGE SCALE GENOMIC DNA]</scope>
    <source>
        <strain evidence="5 6">FJAT-18043</strain>
    </source>
</reference>
<accession>A0A0Q3VIB4</accession>
<comment type="caution">
    <text evidence="5">The sequence shown here is derived from an EMBL/GenBank/DDBJ whole genome shotgun (WGS) entry which is preliminary data.</text>
</comment>
<dbReference type="RefSeq" id="WP_053478671.1">
    <property type="nucleotide sequence ID" value="NZ_CP041305.1"/>
</dbReference>
<dbReference type="PANTHER" id="PTHR43309">
    <property type="entry name" value="5-OXOPROLINASE SUBUNIT C"/>
    <property type="match status" value="1"/>
</dbReference>
<feature type="domain" description="Carboxyltransferase" evidence="4">
    <location>
        <begin position="26"/>
        <end position="287"/>
    </location>
</feature>
<dbReference type="InterPro" id="IPR003778">
    <property type="entry name" value="CT_A_B"/>
</dbReference>
<evidence type="ECO:0000256" key="3">
    <source>
        <dbReference type="ARBA" id="ARBA00022840"/>
    </source>
</evidence>
<evidence type="ECO:0000313" key="5">
    <source>
        <dbReference type="EMBL" id="KQL21402.1"/>
    </source>
</evidence>
<sequence length="287" mass="31843">MIPLFKVKKAGVYGSMQDMGRTGFRRFGVPVSGAMDFHAFQLGNYILGNDAKSPALELFLGGVELEILNDHRMVISGADLGAKLDGQPVPNWKTFNIYQGQTLSFTRPMQGSIAYVMPEGGFLSEELLGSSSVYPKGKLGSPLKKEMILFARQEQSMKFHRGLCQSEIPEYSADLKVKLWPSPHLNRFHPDSLNEFFQSTYQIKGGDRMGYLLEGNPLRFINGSDILSEATQFGTIQVPNSGQPIILMADAQTIGGYATIGKIAKEDLWKVVQLRRGGKVRFEELAR</sequence>
<name>A0A0Q3VIB4_9BACI</name>
<evidence type="ECO:0000259" key="4">
    <source>
        <dbReference type="SMART" id="SM00797"/>
    </source>
</evidence>
<evidence type="ECO:0000313" key="6">
    <source>
        <dbReference type="Proteomes" id="UP000050996"/>
    </source>
</evidence>
<dbReference type="Gene3D" id="2.40.100.10">
    <property type="entry name" value="Cyclophilin-like"/>
    <property type="match status" value="1"/>
</dbReference>
<dbReference type="InterPro" id="IPR052708">
    <property type="entry name" value="PxpC"/>
</dbReference>
<organism evidence="5 6">
    <name type="scientific">Cytobacillus solani</name>
    <dbReference type="NCBI Taxonomy" id="1637975"/>
    <lineage>
        <taxon>Bacteria</taxon>
        <taxon>Bacillati</taxon>
        <taxon>Bacillota</taxon>
        <taxon>Bacilli</taxon>
        <taxon>Bacillales</taxon>
        <taxon>Bacillaceae</taxon>
        <taxon>Cytobacillus</taxon>
    </lineage>
</organism>
<proteinExistence type="predicted"/>
<evidence type="ECO:0000256" key="2">
    <source>
        <dbReference type="ARBA" id="ARBA00022801"/>
    </source>
</evidence>
<dbReference type="SUPFAM" id="SSF50891">
    <property type="entry name" value="Cyclophilin-like"/>
    <property type="match status" value="1"/>
</dbReference>
<dbReference type="STRING" id="1637975.AN957_24510"/>
<dbReference type="GO" id="GO:0005524">
    <property type="term" value="F:ATP binding"/>
    <property type="evidence" value="ECO:0007669"/>
    <property type="project" value="UniProtKB-KW"/>
</dbReference>
<dbReference type="EMBL" id="LJIX01000006">
    <property type="protein sequence ID" value="KQL21402.1"/>
    <property type="molecule type" value="Genomic_DNA"/>
</dbReference>
<dbReference type="Pfam" id="PF02626">
    <property type="entry name" value="CT_A_B"/>
    <property type="match status" value="1"/>
</dbReference>
<dbReference type="NCBIfam" id="TIGR00724">
    <property type="entry name" value="urea_amlyse_rel"/>
    <property type="match status" value="1"/>
</dbReference>
<keyword evidence="2" id="KW-0378">Hydrolase</keyword>
<keyword evidence="6" id="KW-1185">Reference proteome</keyword>
<dbReference type="GO" id="GO:0016787">
    <property type="term" value="F:hydrolase activity"/>
    <property type="evidence" value="ECO:0007669"/>
    <property type="project" value="UniProtKB-KW"/>
</dbReference>
<dbReference type="PANTHER" id="PTHR43309:SF5">
    <property type="entry name" value="5-OXOPROLINASE SUBUNIT C"/>
    <property type="match status" value="1"/>
</dbReference>